<evidence type="ECO:0000313" key="1">
    <source>
        <dbReference type="EMBL" id="ELU08740.1"/>
    </source>
</evidence>
<sequence>MTMIKQVGNTVKAAYYHLRNINYARRSLNNDTCVLAVLSLVWKSSISLKIMDSSSEKALIRRVRERIWKIKMPKTIKKLQEMGHDLFEWLRETVSLELPAADPLHCQATRMRNVVGVLENRLLK</sequence>
<reference evidence="2" key="3">
    <citation type="submission" date="2015-06" db="UniProtKB">
        <authorList>
            <consortium name="EnsemblMetazoa"/>
        </authorList>
    </citation>
    <scope>IDENTIFICATION</scope>
</reference>
<proteinExistence type="predicted"/>
<gene>
    <name evidence="1" type="ORF">CAPTEDRAFT_197157</name>
</gene>
<keyword evidence="3" id="KW-1185">Reference proteome</keyword>
<accession>R7URC1</accession>
<name>R7URC1_CAPTE</name>
<reference evidence="3" key="1">
    <citation type="submission" date="2012-12" db="EMBL/GenBank/DDBJ databases">
        <authorList>
            <person name="Hellsten U."/>
            <person name="Grimwood J."/>
            <person name="Chapman J.A."/>
            <person name="Shapiro H."/>
            <person name="Aerts A."/>
            <person name="Otillar R.P."/>
            <person name="Terry A.Y."/>
            <person name="Boore J.L."/>
            <person name="Simakov O."/>
            <person name="Marletaz F."/>
            <person name="Cho S.-J."/>
            <person name="Edsinger-Gonzales E."/>
            <person name="Havlak P."/>
            <person name="Kuo D.-H."/>
            <person name="Larsson T."/>
            <person name="Lv J."/>
            <person name="Arendt D."/>
            <person name="Savage R."/>
            <person name="Osoegawa K."/>
            <person name="de Jong P."/>
            <person name="Lindberg D.R."/>
            <person name="Seaver E.C."/>
            <person name="Weisblat D.A."/>
            <person name="Putnam N.H."/>
            <person name="Grigoriev I.V."/>
            <person name="Rokhsar D.S."/>
        </authorList>
    </citation>
    <scope>NUCLEOTIDE SEQUENCE</scope>
    <source>
        <strain evidence="3">I ESC-2004</strain>
    </source>
</reference>
<dbReference type="Proteomes" id="UP000014760">
    <property type="component" value="Unassembled WGS sequence"/>
</dbReference>
<dbReference type="HOGENOM" id="CLU_2006048_0_0_1"/>
<dbReference type="EMBL" id="AMQN01021543">
    <property type="status" value="NOT_ANNOTATED_CDS"/>
    <property type="molecule type" value="Genomic_DNA"/>
</dbReference>
<evidence type="ECO:0000313" key="2">
    <source>
        <dbReference type="EnsemblMetazoa" id="CapteP197157"/>
    </source>
</evidence>
<organism evidence="1">
    <name type="scientific">Capitella teleta</name>
    <name type="common">Polychaete worm</name>
    <dbReference type="NCBI Taxonomy" id="283909"/>
    <lineage>
        <taxon>Eukaryota</taxon>
        <taxon>Metazoa</taxon>
        <taxon>Spiralia</taxon>
        <taxon>Lophotrochozoa</taxon>
        <taxon>Annelida</taxon>
        <taxon>Polychaeta</taxon>
        <taxon>Sedentaria</taxon>
        <taxon>Scolecida</taxon>
        <taxon>Capitellidae</taxon>
        <taxon>Capitella</taxon>
    </lineage>
</organism>
<dbReference type="AlphaFoldDB" id="R7URC1"/>
<evidence type="ECO:0000313" key="3">
    <source>
        <dbReference type="Proteomes" id="UP000014760"/>
    </source>
</evidence>
<protein>
    <submittedName>
        <fullName evidence="1 2">Uncharacterized protein</fullName>
    </submittedName>
</protein>
<dbReference type="EnsemblMetazoa" id="CapteT197157">
    <property type="protein sequence ID" value="CapteP197157"/>
    <property type="gene ID" value="CapteG197157"/>
</dbReference>
<reference evidence="1 3" key="2">
    <citation type="journal article" date="2013" name="Nature">
        <title>Insights into bilaterian evolution from three spiralian genomes.</title>
        <authorList>
            <person name="Simakov O."/>
            <person name="Marletaz F."/>
            <person name="Cho S.J."/>
            <person name="Edsinger-Gonzales E."/>
            <person name="Havlak P."/>
            <person name="Hellsten U."/>
            <person name="Kuo D.H."/>
            <person name="Larsson T."/>
            <person name="Lv J."/>
            <person name="Arendt D."/>
            <person name="Savage R."/>
            <person name="Osoegawa K."/>
            <person name="de Jong P."/>
            <person name="Grimwood J."/>
            <person name="Chapman J.A."/>
            <person name="Shapiro H."/>
            <person name="Aerts A."/>
            <person name="Otillar R.P."/>
            <person name="Terry A.Y."/>
            <person name="Boore J.L."/>
            <person name="Grigoriev I.V."/>
            <person name="Lindberg D.R."/>
            <person name="Seaver E.C."/>
            <person name="Weisblat D.A."/>
            <person name="Putnam N.H."/>
            <person name="Rokhsar D.S."/>
        </authorList>
    </citation>
    <scope>NUCLEOTIDE SEQUENCE</scope>
    <source>
        <strain evidence="1 3">I ESC-2004</strain>
    </source>
</reference>
<dbReference type="EMBL" id="KB298791">
    <property type="protein sequence ID" value="ELU08740.1"/>
    <property type="molecule type" value="Genomic_DNA"/>
</dbReference>